<dbReference type="SUPFAM" id="SSF82771">
    <property type="entry name" value="GIY-YIG endonuclease"/>
    <property type="match status" value="1"/>
</dbReference>
<dbReference type="EMBL" id="APJW01000003">
    <property type="protein sequence ID" value="EQM62429.1"/>
    <property type="molecule type" value="Genomic_DNA"/>
</dbReference>
<dbReference type="NCBIfam" id="TIGR00194">
    <property type="entry name" value="uvrC"/>
    <property type="match status" value="1"/>
</dbReference>
<evidence type="ECO:0000256" key="4">
    <source>
        <dbReference type="ARBA" id="ARBA00022881"/>
    </source>
</evidence>
<comment type="similarity">
    <text evidence="7">Belongs to the UvrC family.</text>
</comment>
<dbReference type="Gene3D" id="3.30.420.340">
    <property type="entry name" value="UvrC, RNAse H endonuclease domain"/>
    <property type="match status" value="1"/>
</dbReference>
<evidence type="ECO:0000256" key="7">
    <source>
        <dbReference type="HAMAP-Rule" id="MF_00203"/>
    </source>
</evidence>
<keyword evidence="10" id="KW-0378">Hydrolase</keyword>
<keyword evidence="11" id="KW-1185">Reference proteome</keyword>
<organism evidence="10 11">
    <name type="scientific">Chlamydia ibidis 10-1398/6</name>
    <dbReference type="NCBI Taxonomy" id="1046581"/>
    <lineage>
        <taxon>Bacteria</taxon>
        <taxon>Pseudomonadati</taxon>
        <taxon>Chlamydiota</taxon>
        <taxon>Chlamydiia</taxon>
        <taxon>Chlamydiales</taxon>
        <taxon>Chlamydiaceae</taxon>
        <taxon>Chlamydia/Chlamydophila group</taxon>
        <taxon>Chlamydia</taxon>
    </lineage>
</organism>
<dbReference type="InterPro" id="IPR001162">
    <property type="entry name" value="UvrC_RNase_H_dom"/>
</dbReference>
<comment type="subunit">
    <text evidence="7">Interacts with UvrB in an incision complex.</text>
</comment>
<dbReference type="InterPro" id="IPR004791">
    <property type="entry name" value="UvrC"/>
</dbReference>
<dbReference type="GO" id="GO:0016787">
    <property type="term" value="F:hydrolase activity"/>
    <property type="evidence" value="ECO:0007669"/>
    <property type="project" value="UniProtKB-KW"/>
</dbReference>
<dbReference type="Pfam" id="PF01541">
    <property type="entry name" value="GIY-YIG"/>
    <property type="match status" value="1"/>
</dbReference>
<keyword evidence="5 7" id="KW-0234">DNA repair</keyword>
<dbReference type="Gene3D" id="1.10.150.20">
    <property type="entry name" value="5' to 3' exonuclease, C-terminal subdomain"/>
    <property type="match status" value="1"/>
</dbReference>
<dbReference type="Gene3D" id="3.40.1440.10">
    <property type="entry name" value="GIY-YIG endonuclease"/>
    <property type="match status" value="1"/>
</dbReference>
<dbReference type="InterPro" id="IPR050066">
    <property type="entry name" value="UvrABC_protein_C"/>
</dbReference>
<dbReference type="CDD" id="cd10434">
    <property type="entry name" value="GIY-YIG_UvrC_Cho"/>
    <property type="match status" value="1"/>
</dbReference>
<dbReference type="RefSeq" id="WP_020370534.1">
    <property type="nucleotide sequence ID" value="NZ_APJW01000003.1"/>
</dbReference>
<feature type="domain" description="GIY-YIG" evidence="8">
    <location>
        <begin position="13"/>
        <end position="92"/>
    </location>
</feature>
<reference evidence="10 11" key="1">
    <citation type="submission" date="2013-07" db="EMBL/GenBank/DDBJ databases">
        <title>Isolation of a new Chlamydia species from the feral Sacred Ibis (Threskiornis aethiopicus): Chlamydia ibidis.</title>
        <authorList>
            <person name="Vorimore F."/>
            <person name="Hsia R.-C."/>
            <person name="Huot-Creasy H."/>
            <person name="Bastian S."/>
            <person name="Deruyter L."/>
            <person name="Passet A."/>
            <person name="Sachse K."/>
            <person name="Bavoil P."/>
            <person name="Myers G."/>
            <person name="Laroucau K."/>
        </authorList>
    </citation>
    <scope>NUCLEOTIDE SEQUENCE [LARGE SCALE GENOMIC DNA]</scope>
    <source>
        <strain evidence="10 11">10-1398/6</strain>
    </source>
</reference>
<dbReference type="PANTHER" id="PTHR30562:SF1">
    <property type="entry name" value="UVRABC SYSTEM PROTEIN C"/>
    <property type="match status" value="1"/>
</dbReference>
<accession>A0ABN0MYS7</accession>
<gene>
    <name evidence="7 10" type="primary">uvrC</name>
    <name evidence="10" type="ORF">H359_0928</name>
</gene>
<evidence type="ECO:0000256" key="5">
    <source>
        <dbReference type="ARBA" id="ARBA00023204"/>
    </source>
</evidence>
<dbReference type="InterPro" id="IPR000305">
    <property type="entry name" value="GIY-YIG_endonuc"/>
</dbReference>
<dbReference type="HAMAP" id="MF_00203">
    <property type="entry name" value="UvrC"/>
    <property type="match status" value="1"/>
</dbReference>
<evidence type="ECO:0000313" key="11">
    <source>
        <dbReference type="Proteomes" id="UP000016064"/>
    </source>
</evidence>
<evidence type="ECO:0000256" key="3">
    <source>
        <dbReference type="ARBA" id="ARBA00022769"/>
    </source>
</evidence>
<dbReference type="Proteomes" id="UP000016064">
    <property type="component" value="Unassembled WGS sequence"/>
</dbReference>
<dbReference type="PANTHER" id="PTHR30562">
    <property type="entry name" value="UVRC/OXIDOREDUCTASE"/>
    <property type="match status" value="1"/>
</dbReference>
<dbReference type="Pfam" id="PF22920">
    <property type="entry name" value="UvrC_RNaseH"/>
    <property type="match status" value="1"/>
</dbReference>
<dbReference type="InterPro" id="IPR038476">
    <property type="entry name" value="UvrC_RNase_H_dom_sf"/>
</dbReference>
<keyword evidence="4 7" id="KW-0267">Excision nuclease</keyword>
<dbReference type="Pfam" id="PF08459">
    <property type="entry name" value="UvrC_RNaseH_dom"/>
    <property type="match status" value="1"/>
</dbReference>
<protein>
    <recommendedName>
        <fullName evidence="7">UvrABC system protein C</fullName>
        <shortName evidence="7">Protein UvrC</shortName>
    </recommendedName>
    <alternativeName>
        <fullName evidence="7">Excinuclease ABC subunit C</fullName>
    </alternativeName>
</protein>
<evidence type="ECO:0000256" key="6">
    <source>
        <dbReference type="ARBA" id="ARBA00023236"/>
    </source>
</evidence>
<comment type="function">
    <text evidence="7">The UvrABC repair system catalyzes the recognition and processing of DNA lesions. UvrC both incises the 5' and 3' sides of the lesion. The N-terminal half is responsible for the 3' incision and the C-terminal half is responsible for the 5' incision.</text>
</comment>
<feature type="domain" description="UvrC family homology region profile" evidence="9">
    <location>
        <begin position="257"/>
        <end position="467"/>
    </location>
</feature>
<keyword evidence="2 7" id="KW-0227">DNA damage</keyword>
<dbReference type="PROSITE" id="PS50164">
    <property type="entry name" value="GIY_YIG"/>
    <property type="match status" value="1"/>
</dbReference>
<dbReference type="InterPro" id="IPR010994">
    <property type="entry name" value="RuvA_2-like"/>
</dbReference>
<evidence type="ECO:0000259" key="8">
    <source>
        <dbReference type="PROSITE" id="PS50164"/>
    </source>
</evidence>
<dbReference type="InterPro" id="IPR036876">
    <property type="entry name" value="UVR_dom_sf"/>
</dbReference>
<evidence type="ECO:0000256" key="1">
    <source>
        <dbReference type="ARBA" id="ARBA00022490"/>
    </source>
</evidence>
<keyword evidence="3 7" id="KW-0228">DNA excision</keyword>
<keyword evidence="1 7" id="KW-0963">Cytoplasm</keyword>
<comment type="caution">
    <text evidence="10">The sequence shown here is derived from an EMBL/GenBank/DDBJ whole genome shotgun (WGS) entry which is preliminary data.</text>
</comment>
<evidence type="ECO:0000256" key="2">
    <source>
        <dbReference type="ARBA" id="ARBA00022763"/>
    </source>
</evidence>
<keyword evidence="6 7" id="KW-0742">SOS response</keyword>
<sequence>MHVKDFSPKLIPTSAGVYLMKDSNGEVLYVGKAKNLRNRLSSYFQKEAMLNERILLVMQKTEEVDTILVSNETEALLLENNLIKKYRPKYNVLLKDDKTFFCLSISLKHTWPRIEAVRTKSISSTKNRIIFGPYVSSDACRTLLEIINQWFPLRTCSDREFSIRKRPCILYEMKRCLGPCVNLCSHEEYSETLEKAILFLKGEINEVVESLEISIQEAAKKQLFEQAEIYYRTLKLIRQAMEKQCVEKLHFHDIDAIGLYRKTHGATITVLTVRSGKLLGARHFGFTENAQEDVDLLSSFLLQYYSNNPQVPQEILLPTPLDNPELPQLLNKAKPPRLLFPKKGYGKTLLRLAYNNSKAHAETSTDQRIPYEEMKEILKISRYPSRIECYDNAHFQGIHGVGVYVVFENNTWIYKDYRTFSLSSSNNDIASLKEVLLHRFTNLTSNLPDMIVIDGGYSQYTQAKKILRELNLTGIEIVSLAKEASNHSGSLTKERLFCDEFPKGINLSPKSKLLQFFQYLRDEAHRFAISRYRKKHAKATLCPEHKIPGIGKIKRMRLLQRCKSWKRVMEASAEELSSIQGITQKDVKAIYEYKRAIEKRLNFPREK</sequence>
<comment type="subcellular location">
    <subcellularLocation>
        <location evidence="7">Cytoplasm</location>
    </subcellularLocation>
</comment>
<name>A0ABN0MYS7_9CHLA</name>
<dbReference type="SUPFAM" id="SSF47781">
    <property type="entry name" value="RuvA domain 2-like"/>
    <property type="match status" value="1"/>
</dbReference>
<dbReference type="PROSITE" id="PS50165">
    <property type="entry name" value="UVRC"/>
    <property type="match status" value="1"/>
</dbReference>
<dbReference type="SUPFAM" id="SSF46600">
    <property type="entry name" value="C-terminal UvrC-binding domain of UvrB"/>
    <property type="match status" value="1"/>
</dbReference>
<dbReference type="InterPro" id="IPR047296">
    <property type="entry name" value="GIY-YIG_UvrC_Cho"/>
</dbReference>
<dbReference type="SMART" id="SM00465">
    <property type="entry name" value="GIYc"/>
    <property type="match status" value="1"/>
</dbReference>
<dbReference type="InterPro" id="IPR035901">
    <property type="entry name" value="GIY-YIG_endonuc_sf"/>
</dbReference>
<evidence type="ECO:0000313" key="10">
    <source>
        <dbReference type="EMBL" id="EQM62429.1"/>
    </source>
</evidence>
<evidence type="ECO:0000259" key="9">
    <source>
        <dbReference type="PROSITE" id="PS50165"/>
    </source>
</evidence>
<proteinExistence type="inferred from homology"/>